<organism evidence="2 3">
    <name type="scientific">Deinococcus arboris</name>
    <dbReference type="NCBI Taxonomy" id="2682977"/>
    <lineage>
        <taxon>Bacteria</taxon>
        <taxon>Thermotogati</taxon>
        <taxon>Deinococcota</taxon>
        <taxon>Deinococci</taxon>
        <taxon>Deinococcales</taxon>
        <taxon>Deinococcaceae</taxon>
        <taxon>Deinococcus</taxon>
    </lineage>
</organism>
<dbReference type="SUPFAM" id="SSF56281">
    <property type="entry name" value="Metallo-hydrolase/oxidoreductase"/>
    <property type="match status" value="1"/>
</dbReference>
<proteinExistence type="predicted"/>
<dbReference type="PANTHER" id="PTHR42951">
    <property type="entry name" value="METALLO-BETA-LACTAMASE DOMAIN-CONTAINING"/>
    <property type="match status" value="1"/>
</dbReference>
<keyword evidence="3" id="KW-1185">Reference proteome</keyword>
<dbReference type="PANTHER" id="PTHR42951:SF22">
    <property type="entry name" value="METALLO BETA-LACTAMASE SUPERFAMILY LIPOPROTEIN"/>
    <property type="match status" value="1"/>
</dbReference>
<dbReference type="EMBL" id="WQLB01000038">
    <property type="protein sequence ID" value="MVN88969.1"/>
    <property type="molecule type" value="Genomic_DNA"/>
</dbReference>
<gene>
    <name evidence="2" type="ORF">GO986_19695</name>
</gene>
<evidence type="ECO:0000259" key="1">
    <source>
        <dbReference type="SMART" id="SM00849"/>
    </source>
</evidence>
<keyword evidence="2" id="KW-0378">Hydrolase</keyword>
<accession>A0A7C9HTZ4</accession>
<dbReference type="InterPro" id="IPR050855">
    <property type="entry name" value="NDM-1-like"/>
</dbReference>
<evidence type="ECO:0000313" key="3">
    <source>
        <dbReference type="Proteomes" id="UP000483286"/>
    </source>
</evidence>
<dbReference type="AlphaFoldDB" id="A0A7C9HTZ4"/>
<dbReference type="SMART" id="SM00849">
    <property type="entry name" value="Lactamase_B"/>
    <property type="match status" value="1"/>
</dbReference>
<dbReference type="InterPro" id="IPR001279">
    <property type="entry name" value="Metallo-B-lactamas"/>
</dbReference>
<sequence length="308" mass="33200">MTATASTVQALDLLFLGTPGVIASFVFDTGDGLALVDTGPASTLPALRVALEALGARLEDVRHLLLTHIHLDHAGGAGEVLAQVPQARAYVHERGAGHLARPERLLASASQIYGDQMERLWGGMRPIAPARLTALKGGERLRLGELEVQTIATPGHASHHLAYHSGDELFVGDTGGIRLTETQTPRAPTPPPDIDLKAWRTSLDTLEALEATRLHLAHFGTYPKTLDHWAGLRRTMTADAERVRAGLAAGQDFETINAAFTGELMADLRAEAPDLPGRYDFACPPWMSVQGLMRYWQRETVRGAAGGY</sequence>
<dbReference type="Proteomes" id="UP000483286">
    <property type="component" value="Unassembled WGS sequence"/>
</dbReference>
<comment type="caution">
    <text evidence="2">The sequence shown here is derived from an EMBL/GenBank/DDBJ whole genome shotgun (WGS) entry which is preliminary data.</text>
</comment>
<dbReference type="InterPro" id="IPR037482">
    <property type="entry name" value="ST1585_MBL-fold"/>
</dbReference>
<feature type="domain" description="Metallo-beta-lactamase" evidence="1">
    <location>
        <begin position="21"/>
        <end position="218"/>
    </location>
</feature>
<protein>
    <submittedName>
        <fullName evidence="2">MBL fold metallo-hydrolase</fullName>
    </submittedName>
</protein>
<evidence type="ECO:0000313" key="2">
    <source>
        <dbReference type="EMBL" id="MVN88969.1"/>
    </source>
</evidence>
<dbReference type="GO" id="GO:0016787">
    <property type="term" value="F:hydrolase activity"/>
    <property type="evidence" value="ECO:0007669"/>
    <property type="project" value="UniProtKB-KW"/>
</dbReference>
<name>A0A7C9HTZ4_9DEIO</name>
<reference evidence="2 3" key="1">
    <citation type="submission" date="2019-12" db="EMBL/GenBank/DDBJ databases">
        <title>Deinococcus sp. HMF7620 Genome sequencing and assembly.</title>
        <authorList>
            <person name="Kang H."/>
            <person name="Kim H."/>
            <person name="Joh K."/>
        </authorList>
    </citation>
    <scope>NUCLEOTIDE SEQUENCE [LARGE SCALE GENOMIC DNA]</scope>
    <source>
        <strain evidence="2 3">HMF7620</strain>
    </source>
</reference>
<dbReference type="InterPro" id="IPR036866">
    <property type="entry name" value="RibonucZ/Hydroxyglut_hydro"/>
</dbReference>
<dbReference type="Pfam" id="PF00753">
    <property type="entry name" value="Lactamase_B"/>
    <property type="match status" value="1"/>
</dbReference>
<dbReference type="RefSeq" id="WP_157461228.1">
    <property type="nucleotide sequence ID" value="NZ_WQLB01000038.1"/>
</dbReference>
<dbReference type="Gene3D" id="3.60.15.10">
    <property type="entry name" value="Ribonuclease Z/Hydroxyacylglutathione hydrolase-like"/>
    <property type="match status" value="1"/>
</dbReference>
<dbReference type="CDD" id="cd07726">
    <property type="entry name" value="ST1585-like_MBL-fold"/>
    <property type="match status" value="1"/>
</dbReference>